<sequence length="73" mass="8089">MASNLQLPTSSPQRQQAMFESSAQLAHNPVRILIGPPIDNWFKSEPWSLLASERKASAHEIAQSLPPSRRPGK</sequence>
<evidence type="ECO:0000313" key="1">
    <source>
        <dbReference type="EMBL" id="KAJ9054126.1"/>
    </source>
</evidence>
<comment type="caution">
    <text evidence="1">The sequence shown here is derived from an EMBL/GenBank/DDBJ whole genome shotgun (WGS) entry which is preliminary data.</text>
</comment>
<reference evidence="1" key="1">
    <citation type="submission" date="2022-04" db="EMBL/GenBank/DDBJ databases">
        <title>Genome of the entomopathogenic fungus Entomophthora muscae.</title>
        <authorList>
            <person name="Elya C."/>
            <person name="Lovett B.R."/>
            <person name="Lee E."/>
            <person name="Macias A.M."/>
            <person name="Hajek A.E."/>
            <person name="De Bivort B.L."/>
            <person name="Kasson M.T."/>
            <person name="De Fine Licht H.H."/>
            <person name="Stajich J.E."/>
        </authorList>
    </citation>
    <scope>NUCLEOTIDE SEQUENCE</scope>
    <source>
        <strain evidence="1">Berkeley</strain>
    </source>
</reference>
<keyword evidence="2" id="KW-1185">Reference proteome</keyword>
<evidence type="ECO:0000313" key="2">
    <source>
        <dbReference type="Proteomes" id="UP001165960"/>
    </source>
</evidence>
<accession>A0ACC2RVP4</accession>
<gene>
    <name evidence="1" type="ORF">DSO57_1017937</name>
</gene>
<proteinExistence type="predicted"/>
<organism evidence="1 2">
    <name type="scientific">Entomophthora muscae</name>
    <dbReference type="NCBI Taxonomy" id="34485"/>
    <lineage>
        <taxon>Eukaryota</taxon>
        <taxon>Fungi</taxon>
        <taxon>Fungi incertae sedis</taxon>
        <taxon>Zoopagomycota</taxon>
        <taxon>Entomophthoromycotina</taxon>
        <taxon>Entomophthoromycetes</taxon>
        <taxon>Entomophthorales</taxon>
        <taxon>Entomophthoraceae</taxon>
        <taxon>Entomophthora</taxon>
    </lineage>
</organism>
<dbReference type="EMBL" id="QTSX02006466">
    <property type="protein sequence ID" value="KAJ9054126.1"/>
    <property type="molecule type" value="Genomic_DNA"/>
</dbReference>
<protein>
    <submittedName>
        <fullName evidence="1">Uncharacterized protein</fullName>
    </submittedName>
</protein>
<name>A0ACC2RVP4_9FUNG</name>
<dbReference type="Proteomes" id="UP001165960">
    <property type="component" value="Unassembled WGS sequence"/>
</dbReference>